<dbReference type="AlphaFoldDB" id="A0A9X3J881"/>
<dbReference type="InterPro" id="IPR038726">
    <property type="entry name" value="PDDEXK_AddAB-type"/>
</dbReference>
<gene>
    <name evidence="2" type="ORF">OU798_18145</name>
</gene>
<organism evidence="2 3">
    <name type="scientific">Draconibacterium aestuarii</name>
    <dbReference type="NCBI Taxonomy" id="2998507"/>
    <lineage>
        <taxon>Bacteria</taxon>
        <taxon>Pseudomonadati</taxon>
        <taxon>Bacteroidota</taxon>
        <taxon>Bacteroidia</taxon>
        <taxon>Marinilabiliales</taxon>
        <taxon>Prolixibacteraceae</taxon>
        <taxon>Draconibacterium</taxon>
    </lineage>
</organism>
<evidence type="ECO:0000313" key="3">
    <source>
        <dbReference type="Proteomes" id="UP001145087"/>
    </source>
</evidence>
<keyword evidence="3" id="KW-1185">Reference proteome</keyword>
<dbReference type="SUPFAM" id="SSF52540">
    <property type="entry name" value="P-loop containing nucleoside triphosphate hydrolases"/>
    <property type="match status" value="1"/>
</dbReference>
<evidence type="ECO:0000313" key="2">
    <source>
        <dbReference type="EMBL" id="MCY1722281.1"/>
    </source>
</evidence>
<reference evidence="2" key="1">
    <citation type="submission" date="2022-11" db="EMBL/GenBank/DDBJ databases">
        <title>Marilongibacter aestuarii gen. nov., sp. nov., isolated from tidal flat sediment.</title>
        <authorList>
            <person name="Jiayan W."/>
        </authorList>
    </citation>
    <scope>NUCLEOTIDE SEQUENCE</scope>
    <source>
        <strain evidence="2">Z1-6</strain>
    </source>
</reference>
<proteinExistence type="predicted"/>
<evidence type="ECO:0000259" key="1">
    <source>
        <dbReference type="Pfam" id="PF12705"/>
    </source>
</evidence>
<feature type="domain" description="PD-(D/E)XK endonuclease-like" evidence="1">
    <location>
        <begin position="661"/>
        <end position="951"/>
    </location>
</feature>
<sequence length="953" mass="109988">MERFLSQAANYIYTKHSHGLNELCLVFPNRRSGAFFTQYLQNRIDSPVVGPKTTTINELISSYSELHKGEKLQLISILYDVFRKHTKTTETFDEFYFWGEILLADFNDIDRYLVNAKDVFTNISDLKEIESIFDYLTPEQKKALEQFWGSMAVVDKKGFQEKYTFIWDKLYPVYANFKKELYENGLAFPGMADRSVVENIKDAAYEFKYKKYYIIGLNALNACEKRIFTQLQRLGKAVFLWDFDKAYLGDTKNEAGYFLRENSIEFPSPEDFVFDAELFNQRKNIKLVAVSSVYGQSQQIPNFLTETRLDYKEKFDNTAVVLADESLLFSAMGAIPENIGTVNVTMGYSVRNSVIHGFLMLLVTLLKNKRKEGSGFVAYHRYVTDILNHQLLGDSDSEKGKAFVAELKRTNSITVDLSKIDFSPLYKQLFQLPEKVEEYSHYFLKVLGMFHQQFKASETNNAMLLEIIYSIYQAVEKLGIVVKSVIDSQKREISEVVYFRLFSQYLGQVSVAFEGEPLSGLQVMGILETRCLDFENLIILGLNENKWPRKFTAPSFIPFNIRKGFGLPGIDEQDAMYGYYFYRLLQRAKNITATYSVIKEGMGTGELSRYGFQLLYDSVHRPEMSNLDFVFANDPVRAIEIDSSKNIVQRLFEKNTEEYPLSPSAINAYLHCKLKFYLRYVVDLPEPDEVKEEIDGVVFGNIFHDTLEELYKPFVGKTISKNDLENMLKDRVRLENEITRQIAIHYLKKKKPIKGPVKLQGKTLLIFENAVTYLKQLLRVDLGVAPIAIISLEEKYKRWIDVDINGAKTSICVGGKIDRVDQVDGQVRVLDYKTGNVDSLVFSKITDLFDGEIKKPKKEILQALIYSWGLSKNLSNYEIQPAIYSLRSLFADNFSPDVKMGKNCVLFSDLKEDFEINLKKLVAEIYSEQNTFTQTEHIEKCQYCPYSVICRRF</sequence>
<dbReference type="RefSeq" id="WP_343334606.1">
    <property type="nucleotide sequence ID" value="NZ_JAPOHD010000031.1"/>
</dbReference>
<name>A0A9X3J881_9BACT</name>
<protein>
    <submittedName>
        <fullName evidence="2">PD-(D/E)XK nuclease family protein</fullName>
    </submittedName>
</protein>
<dbReference type="Pfam" id="PF12705">
    <property type="entry name" value="PDDEXK_1"/>
    <property type="match status" value="1"/>
</dbReference>
<dbReference type="InterPro" id="IPR027417">
    <property type="entry name" value="P-loop_NTPase"/>
</dbReference>
<accession>A0A9X3J881</accession>
<dbReference type="InterPro" id="IPR011335">
    <property type="entry name" value="Restrct_endonuc-II-like"/>
</dbReference>
<dbReference type="EMBL" id="JAPOHD010000031">
    <property type="protein sequence ID" value="MCY1722281.1"/>
    <property type="molecule type" value="Genomic_DNA"/>
</dbReference>
<dbReference type="Gene3D" id="3.90.320.10">
    <property type="match status" value="1"/>
</dbReference>
<dbReference type="InterPro" id="IPR011604">
    <property type="entry name" value="PDDEXK-like_dom_sf"/>
</dbReference>
<comment type="caution">
    <text evidence="2">The sequence shown here is derived from an EMBL/GenBank/DDBJ whole genome shotgun (WGS) entry which is preliminary data.</text>
</comment>
<dbReference type="SUPFAM" id="SSF52980">
    <property type="entry name" value="Restriction endonuclease-like"/>
    <property type="match status" value="1"/>
</dbReference>
<dbReference type="Proteomes" id="UP001145087">
    <property type="component" value="Unassembled WGS sequence"/>
</dbReference>